<reference evidence="4" key="1">
    <citation type="journal article" date="2020" name="Ecol. Evol.">
        <title>Genome structure and content of the rice root-knot nematode (Meloidogyne graminicola).</title>
        <authorList>
            <person name="Phan N.T."/>
            <person name="Danchin E.G.J."/>
            <person name="Klopp C."/>
            <person name="Perfus-Barbeoch L."/>
            <person name="Kozlowski D.K."/>
            <person name="Koutsovoulos G.D."/>
            <person name="Lopez-Roques C."/>
            <person name="Bouchez O."/>
            <person name="Zahm M."/>
            <person name="Besnard G."/>
            <person name="Bellafiore S."/>
        </authorList>
    </citation>
    <scope>NUCLEOTIDE SEQUENCE</scope>
    <source>
        <strain evidence="4">VN-18</strain>
    </source>
</reference>
<dbReference type="PROSITE" id="PS50041">
    <property type="entry name" value="C_TYPE_LECTIN_2"/>
    <property type="match status" value="2"/>
</dbReference>
<proteinExistence type="predicted"/>
<keyword evidence="5" id="KW-1185">Reference proteome</keyword>
<evidence type="ECO:0000313" key="5">
    <source>
        <dbReference type="Proteomes" id="UP000605970"/>
    </source>
</evidence>
<dbReference type="OrthoDB" id="5787727at2759"/>
<feature type="domain" description="C-type lectin" evidence="3">
    <location>
        <begin position="70"/>
        <end position="237"/>
    </location>
</feature>
<dbReference type="InterPro" id="IPR050111">
    <property type="entry name" value="C-type_lectin/snaclec_domain"/>
</dbReference>
<dbReference type="PROSITE" id="PS00615">
    <property type="entry name" value="C_TYPE_LECTIN_1"/>
    <property type="match status" value="1"/>
</dbReference>
<gene>
    <name evidence="4" type="ORF">Mgra_00003759</name>
</gene>
<dbReference type="InterPro" id="IPR016187">
    <property type="entry name" value="CTDL_fold"/>
</dbReference>
<comment type="caution">
    <text evidence="4">The sequence shown here is derived from an EMBL/GenBank/DDBJ whole genome shotgun (WGS) entry which is preliminary data.</text>
</comment>
<dbReference type="Gene3D" id="3.10.100.10">
    <property type="entry name" value="Mannose-Binding Protein A, subunit A"/>
    <property type="match status" value="2"/>
</dbReference>
<organism evidence="4 5">
    <name type="scientific">Meloidogyne graminicola</name>
    <dbReference type="NCBI Taxonomy" id="189291"/>
    <lineage>
        <taxon>Eukaryota</taxon>
        <taxon>Metazoa</taxon>
        <taxon>Ecdysozoa</taxon>
        <taxon>Nematoda</taxon>
        <taxon>Chromadorea</taxon>
        <taxon>Rhabditida</taxon>
        <taxon>Tylenchina</taxon>
        <taxon>Tylenchomorpha</taxon>
        <taxon>Tylenchoidea</taxon>
        <taxon>Meloidogynidae</taxon>
        <taxon>Meloidogyninae</taxon>
        <taxon>Meloidogyne</taxon>
    </lineage>
</organism>
<dbReference type="CDD" id="cd00037">
    <property type="entry name" value="CLECT"/>
    <property type="match status" value="2"/>
</dbReference>
<dbReference type="InterPro" id="IPR016186">
    <property type="entry name" value="C-type_lectin-like/link_sf"/>
</dbReference>
<sequence length="407" mass="45827">MFYYSTLLITLFYLKTILCFYSPNLIEKENSFPVLLDKPLEFLKEEYVHKGHYCSSDWTKHRNNGHLYGYKVIVEDMINYFQAERICRSMDAEVVSIHSSEENAFVARLASSQLGQCQNNPLICSQRVPHTDQAQELLDKILRGFYIGFHRSQFNPFYNSEVVEIWSDGTPCDYGCYEGIVTCDMYIEPWGKCDPSGTNNSFGRLGYPEDCTEMYLATHSGIGKWNDVSCHQKLGGVICKKRCDRKYNQNICGKDDWPYKGNKAFHAFPVHSPGNYWQALSICQKHGARIASIHSQGEHQITSGLAIGQAGGNLSACSWIGLHSSHGGSKQGFWDDGSTGDFGINVQPGTLPWSEVNILLPDNTEGNNNCHNSCTAIRGNGHWNELNCDDNCGAVICERECNEIDEE</sequence>
<evidence type="ECO:0000313" key="4">
    <source>
        <dbReference type="EMBL" id="KAF7636813.1"/>
    </source>
</evidence>
<dbReference type="Pfam" id="PF00059">
    <property type="entry name" value="Lectin_C"/>
    <property type="match status" value="1"/>
</dbReference>
<protein>
    <recommendedName>
        <fullName evidence="3">C-type lectin domain-containing protein</fullName>
    </recommendedName>
</protein>
<dbReference type="AlphaFoldDB" id="A0A8S9ZUL4"/>
<dbReference type="InterPro" id="IPR018378">
    <property type="entry name" value="C-type_lectin_CS"/>
</dbReference>
<feature type="signal peptide" evidence="2">
    <location>
        <begin position="1"/>
        <end position="19"/>
    </location>
</feature>
<evidence type="ECO:0000256" key="1">
    <source>
        <dbReference type="ARBA" id="ARBA00023157"/>
    </source>
</evidence>
<accession>A0A8S9ZUL4</accession>
<keyword evidence="1" id="KW-1015">Disulfide bond</keyword>
<evidence type="ECO:0000259" key="3">
    <source>
        <dbReference type="PROSITE" id="PS50041"/>
    </source>
</evidence>
<feature type="chain" id="PRO_5035834862" description="C-type lectin domain-containing protein" evidence="2">
    <location>
        <begin position="20"/>
        <end position="407"/>
    </location>
</feature>
<dbReference type="SUPFAM" id="SSF56436">
    <property type="entry name" value="C-type lectin-like"/>
    <property type="match status" value="2"/>
</dbReference>
<feature type="domain" description="C-type lectin" evidence="3">
    <location>
        <begin position="275"/>
        <end position="389"/>
    </location>
</feature>
<name>A0A8S9ZUL4_9BILA</name>
<dbReference type="PANTHER" id="PTHR22803">
    <property type="entry name" value="MANNOSE, PHOSPHOLIPASE, LECTIN RECEPTOR RELATED"/>
    <property type="match status" value="1"/>
</dbReference>
<dbReference type="SMART" id="SM00034">
    <property type="entry name" value="CLECT"/>
    <property type="match status" value="2"/>
</dbReference>
<keyword evidence="2" id="KW-0732">Signal</keyword>
<evidence type="ECO:0000256" key="2">
    <source>
        <dbReference type="SAM" id="SignalP"/>
    </source>
</evidence>
<dbReference type="EMBL" id="JABEBT010000026">
    <property type="protein sequence ID" value="KAF7636813.1"/>
    <property type="molecule type" value="Genomic_DNA"/>
</dbReference>
<dbReference type="Proteomes" id="UP000605970">
    <property type="component" value="Unassembled WGS sequence"/>
</dbReference>
<dbReference type="InterPro" id="IPR001304">
    <property type="entry name" value="C-type_lectin-like"/>
</dbReference>